<keyword evidence="3" id="KW-1185">Reference proteome</keyword>
<gene>
    <name evidence="2" type="ORF">EV380_2920</name>
</gene>
<feature type="domain" description="AB hydrolase-1" evidence="1">
    <location>
        <begin position="46"/>
        <end position="264"/>
    </location>
</feature>
<dbReference type="Gene3D" id="3.40.50.1820">
    <property type="entry name" value="alpha/beta hydrolase"/>
    <property type="match status" value="1"/>
</dbReference>
<dbReference type="EMBL" id="SHLA01000001">
    <property type="protein sequence ID" value="RZU63304.1"/>
    <property type="molecule type" value="Genomic_DNA"/>
</dbReference>
<accession>A0A4Q8AGA4</accession>
<comment type="caution">
    <text evidence="2">The sequence shown here is derived from an EMBL/GenBank/DDBJ whole genome shotgun (WGS) entry which is preliminary data.</text>
</comment>
<evidence type="ECO:0000313" key="3">
    <source>
        <dbReference type="Proteomes" id="UP000292685"/>
    </source>
</evidence>
<dbReference type="InterPro" id="IPR029058">
    <property type="entry name" value="AB_hydrolase_fold"/>
</dbReference>
<dbReference type="AlphaFoldDB" id="A0A4Q8AGA4"/>
<dbReference type="GO" id="GO:0003824">
    <property type="term" value="F:catalytic activity"/>
    <property type="evidence" value="ECO:0007669"/>
    <property type="project" value="UniProtKB-ARBA"/>
</dbReference>
<proteinExistence type="predicted"/>
<protein>
    <submittedName>
        <fullName evidence="2">Pimeloyl-ACP methyl ester carboxylesterase</fullName>
    </submittedName>
</protein>
<organism evidence="2 3">
    <name type="scientific">Zhihengliuella halotolerans</name>
    <dbReference type="NCBI Taxonomy" id="370736"/>
    <lineage>
        <taxon>Bacteria</taxon>
        <taxon>Bacillati</taxon>
        <taxon>Actinomycetota</taxon>
        <taxon>Actinomycetes</taxon>
        <taxon>Micrococcales</taxon>
        <taxon>Micrococcaceae</taxon>
        <taxon>Zhihengliuella</taxon>
    </lineage>
</organism>
<sequence>MKSLRIPFSRSFASAARESLVAAPDGGTLGLASYGAADAPGDRRLLVVGGAFLTALIYRPFALALSRELGKDWAVDVYDRRGRGNSSEQPADYSLDTEIADVQLMLRHTGSRNLFGHSLGGSVVLNAVQAFQGNDATDRRFADPRIVPDRLAVYDPAINIEGEMNASWMREFVAEANRGRTGRALSIMHRGMRTSPTLSRVPAPLLAALLGIATNTRWGQMTRTAISSGTGELLAALGEVESAQEFASLPPVTQFMAGAKSPVYFRTTAAKLHAVVPGSTYVESPDGVHASVPAAIGELVGDIAAYFTGNPRHSGR</sequence>
<dbReference type="Proteomes" id="UP000292685">
    <property type="component" value="Unassembled WGS sequence"/>
</dbReference>
<evidence type="ECO:0000313" key="2">
    <source>
        <dbReference type="EMBL" id="RZU63304.1"/>
    </source>
</evidence>
<dbReference type="InterPro" id="IPR000073">
    <property type="entry name" value="AB_hydrolase_1"/>
</dbReference>
<name>A0A4Q8AGA4_9MICC</name>
<evidence type="ECO:0000259" key="1">
    <source>
        <dbReference type="Pfam" id="PF12697"/>
    </source>
</evidence>
<reference evidence="2 3" key="1">
    <citation type="submission" date="2019-02" db="EMBL/GenBank/DDBJ databases">
        <title>Sequencing the genomes of 1000 actinobacteria strains.</title>
        <authorList>
            <person name="Klenk H.-P."/>
        </authorList>
    </citation>
    <scope>NUCLEOTIDE SEQUENCE [LARGE SCALE GENOMIC DNA]</scope>
    <source>
        <strain evidence="2 3">DSM 17364</strain>
    </source>
</reference>
<dbReference type="SUPFAM" id="SSF53474">
    <property type="entry name" value="alpha/beta-Hydrolases"/>
    <property type="match status" value="1"/>
</dbReference>
<dbReference type="Pfam" id="PF12697">
    <property type="entry name" value="Abhydrolase_6"/>
    <property type="match status" value="1"/>
</dbReference>
<dbReference type="OrthoDB" id="63519at2"/>